<keyword evidence="4" id="KW-0378">Hydrolase</keyword>
<evidence type="ECO:0000256" key="5">
    <source>
        <dbReference type="ARBA" id="ARBA00022833"/>
    </source>
</evidence>
<evidence type="ECO:0000259" key="8">
    <source>
        <dbReference type="PROSITE" id="PS51747"/>
    </source>
</evidence>
<name>A0A6J5TBN7_9CAUD</name>
<dbReference type="InterPro" id="IPR016192">
    <property type="entry name" value="APOBEC/CMP_deaminase_Zn-bd"/>
</dbReference>
<dbReference type="PROSITE" id="PS51747">
    <property type="entry name" value="CYT_DCMP_DEAMINASES_2"/>
    <property type="match status" value="1"/>
</dbReference>
<dbReference type="InterPro" id="IPR002125">
    <property type="entry name" value="CMP_dCMP_dom"/>
</dbReference>
<dbReference type="InterPro" id="IPR035105">
    <property type="entry name" value="Deoxycytidylate_deaminase_dom"/>
</dbReference>
<reference evidence="9" key="1">
    <citation type="submission" date="2020-05" db="EMBL/GenBank/DDBJ databases">
        <authorList>
            <person name="Chiriac C."/>
            <person name="Salcher M."/>
            <person name="Ghai R."/>
            <person name="Kavagutti S V."/>
        </authorList>
    </citation>
    <scope>NUCLEOTIDE SEQUENCE</scope>
</reference>
<proteinExistence type="inferred from homology"/>
<dbReference type="PANTHER" id="PTHR11086:SF18">
    <property type="entry name" value="DEOXYCYTIDYLATE DEAMINASE"/>
    <property type="match status" value="1"/>
</dbReference>
<evidence type="ECO:0000256" key="6">
    <source>
        <dbReference type="PIRSR" id="PIRSR006019-1"/>
    </source>
</evidence>
<comment type="cofactor">
    <cofactor evidence="1 7">
        <name>Zn(2+)</name>
        <dbReference type="ChEBI" id="CHEBI:29105"/>
    </cofactor>
</comment>
<evidence type="ECO:0000256" key="2">
    <source>
        <dbReference type="ARBA" id="ARBA00006576"/>
    </source>
</evidence>
<evidence type="ECO:0000313" key="9">
    <source>
        <dbReference type="EMBL" id="CAB4241709.1"/>
    </source>
</evidence>
<dbReference type="GO" id="GO:0008270">
    <property type="term" value="F:zinc ion binding"/>
    <property type="evidence" value="ECO:0007669"/>
    <property type="project" value="InterPro"/>
</dbReference>
<dbReference type="PROSITE" id="PS00903">
    <property type="entry name" value="CYT_DCMP_DEAMINASES_1"/>
    <property type="match status" value="1"/>
</dbReference>
<sequence>MRMKPKIIKAHMEVAGTYAKLSTARRLQVGAIVVKDDRIISIGYNGMPSGWDNNCEDKDWDTGAGGWLDPDEFEAKYPFEAWHEGAQRNVRYGLKTKPEVLHAEANAIAKVARSPESAEDSVIFITHAPCIECAKLIYQSGIRQVFYRDNYRSEAGTDFLKQAGVTVNKLDEE</sequence>
<organism evidence="9">
    <name type="scientific">uncultured Caudovirales phage</name>
    <dbReference type="NCBI Taxonomy" id="2100421"/>
    <lineage>
        <taxon>Viruses</taxon>
        <taxon>Duplodnaviria</taxon>
        <taxon>Heunggongvirae</taxon>
        <taxon>Uroviricota</taxon>
        <taxon>Caudoviricetes</taxon>
        <taxon>Peduoviridae</taxon>
        <taxon>Maltschvirus</taxon>
        <taxon>Maltschvirus maltsch</taxon>
    </lineage>
</organism>
<dbReference type="InterPro" id="IPR015517">
    <property type="entry name" value="dCMP_deaminase-rel"/>
</dbReference>
<keyword evidence="5 7" id="KW-0862">Zinc</keyword>
<evidence type="ECO:0000256" key="1">
    <source>
        <dbReference type="ARBA" id="ARBA00001947"/>
    </source>
</evidence>
<dbReference type="InterPro" id="IPR016473">
    <property type="entry name" value="dCMP_deaminase"/>
</dbReference>
<dbReference type="EMBL" id="LR797824">
    <property type="protein sequence ID" value="CAB4241709.1"/>
    <property type="molecule type" value="Genomic_DNA"/>
</dbReference>
<dbReference type="PIRSF" id="PIRSF006019">
    <property type="entry name" value="dCMP_deaminase"/>
    <property type="match status" value="1"/>
</dbReference>
<feature type="binding site" evidence="7">
    <location>
        <position position="130"/>
    </location>
    <ligand>
        <name>Zn(2+)</name>
        <dbReference type="ChEBI" id="CHEBI:29105"/>
        <note>catalytic</note>
    </ligand>
</feature>
<feature type="binding site" evidence="7">
    <location>
        <position position="102"/>
    </location>
    <ligand>
        <name>Zn(2+)</name>
        <dbReference type="ChEBI" id="CHEBI:29105"/>
        <note>catalytic</note>
    </ligand>
</feature>
<feature type="binding site" evidence="7">
    <location>
        <position position="133"/>
    </location>
    <ligand>
        <name>Zn(2+)</name>
        <dbReference type="ChEBI" id="CHEBI:29105"/>
        <note>catalytic</note>
    </ligand>
</feature>
<dbReference type="SUPFAM" id="SSF53927">
    <property type="entry name" value="Cytidine deaminase-like"/>
    <property type="match status" value="1"/>
</dbReference>
<feature type="active site" description="Proton donor" evidence="6">
    <location>
        <position position="104"/>
    </location>
</feature>
<accession>A0A6J5TBN7</accession>
<evidence type="ECO:0000256" key="3">
    <source>
        <dbReference type="ARBA" id="ARBA00022723"/>
    </source>
</evidence>
<dbReference type="GO" id="GO:0006220">
    <property type="term" value="P:pyrimidine nucleotide metabolic process"/>
    <property type="evidence" value="ECO:0007669"/>
    <property type="project" value="InterPro"/>
</dbReference>
<dbReference type="Pfam" id="PF00383">
    <property type="entry name" value="dCMP_cyt_deam_1"/>
    <property type="match status" value="1"/>
</dbReference>
<dbReference type="CDD" id="cd01286">
    <property type="entry name" value="deoxycytidylate_deaminase"/>
    <property type="match status" value="1"/>
</dbReference>
<dbReference type="PANTHER" id="PTHR11086">
    <property type="entry name" value="DEOXYCYTIDYLATE DEAMINASE-RELATED"/>
    <property type="match status" value="1"/>
</dbReference>
<protein>
    <submittedName>
        <fullName evidence="9">ComEB Deoxycytidylate deaminase</fullName>
    </submittedName>
</protein>
<feature type="domain" description="CMP/dCMP-type deaminase" evidence="8">
    <location>
        <begin position="6"/>
        <end position="159"/>
    </location>
</feature>
<dbReference type="InterPro" id="IPR016193">
    <property type="entry name" value="Cytidine_deaminase-like"/>
</dbReference>
<evidence type="ECO:0000256" key="4">
    <source>
        <dbReference type="ARBA" id="ARBA00022801"/>
    </source>
</evidence>
<keyword evidence="3 7" id="KW-0479">Metal-binding</keyword>
<gene>
    <name evidence="9" type="ORF">UFOVP71_247</name>
</gene>
<dbReference type="Gene3D" id="3.40.140.10">
    <property type="entry name" value="Cytidine Deaminase, domain 2"/>
    <property type="match status" value="1"/>
</dbReference>
<comment type="similarity">
    <text evidence="2">Belongs to the cytidine and deoxycytidylate deaminase family.</text>
</comment>
<evidence type="ECO:0000256" key="7">
    <source>
        <dbReference type="PIRSR" id="PIRSR006019-2"/>
    </source>
</evidence>
<dbReference type="GO" id="GO:0004132">
    <property type="term" value="F:dCMP deaminase activity"/>
    <property type="evidence" value="ECO:0007669"/>
    <property type="project" value="InterPro"/>
</dbReference>